<reference evidence="2 3" key="1">
    <citation type="submission" date="2021-08" db="EMBL/GenBank/DDBJ databases">
        <title>Draft Genome Sequence of Phanerochaete sordida strain YK-624.</title>
        <authorList>
            <person name="Mori T."/>
            <person name="Dohra H."/>
            <person name="Suzuki T."/>
            <person name="Kawagishi H."/>
            <person name="Hirai H."/>
        </authorList>
    </citation>
    <scope>NUCLEOTIDE SEQUENCE [LARGE SCALE GENOMIC DNA]</scope>
    <source>
        <strain evidence="2 3">YK-624</strain>
    </source>
</reference>
<evidence type="ECO:0000313" key="2">
    <source>
        <dbReference type="EMBL" id="GJE92513.1"/>
    </source>
</evidence>
<dbReference type="AlphaFoldDB" id="A0A9P3GCS7"/>
<sequence length="315" mass="34720">MELSREVYSLIVRHVASRADLLSLCLVSKRYRQEAQRALFNTLHLRGYPRILDVCRLLSATPRLSRLVDALSLFLADERPCSSDSGSDDESESDSEDGCTPAGPPHGFWPAVAAALRGLDKLRFLSVYFEQAAGSAQAWVLAGSRFRLRTFHCEFDWDAHLVAFLRTQPDLVDLYLADYRKHIALDVPRARADVPPPPRALPQLAVLECTFGEAAAALVPGRPLARVKTCFSRSGADAKRGELRELLARLRASRRALCALDLADEAYTEDFSLELLAAMGSAVARFAELRYLGTLVLPVDGRKVRCPAPVPCLAS</sequence>
<accession>A0A9P3GCS7</accession>
<evidence type="ECO:0000313" key="3">
    <source>
        <dbReference type="Proteomes" id="UP000703269"/>
    </source>
</evidence>
<evidence type="ECO:0008006" key="4">
    <source>
        <dbReference type="Google" id="ProtNLM"/>
    </source>
</evidence>
<name>A0A9P3GCS7_9APHY</name>
<comment type="caution">
    <text evidence="2">The sequence shown here is derived from an EMBL/GenBank/DDBJ whole genome shotgun (WGS) entry which is preliminary data.</text>
</comment>
<feature type="region of interest" description="Disordered" evidence="1">
    <location>
        <begin position="79"/>
        <end position="101"/>
    </location>
</feature>
<feature type="compositionally biased region" description="Acidic residues" evidence="1">
    <location>
        <begin position="86"/>
        <end position="97"/>
    </location>
</feature>
<evidence type="ECO:0000256" key="1">
    <source>
        <dbReference type="SAM" id="MobiDB-lite"/>
    </source>
</evidence>
<organism evidence="2 3">
    <name type="scientific">Phanerochaete sordida</name>
    <dbReference type="NCBI Taxonomy" id="48140"/>
    <lineage>
        <taxon>Eukaryota</taxon>
        <taxon>Fungi</taxon>
        <taxon>Dikarya</taxon>
        <taxon>Basidiomycota</taxon>
        <taxon>Agaricomycotina</taxon>
        <taxon>Agaricomycetes</taxon>
        <taxon>Polyporales</taxon>
        <taxon>Phanerochaetaceae</taxon>
        <taxon>Phanerochaete</taxon>
    </lineage>
</organism>
<dbReference type="Proteomes" id="UP000703269">
    <property type="component" value="Unassembled WGS sequence"/>
</dbReference>
<dbReference type="EMBL" id="BPQB01000027">
    <property type="protein sequence ID" value="GJE92513.1"/>
    <property type="molecule type" value="Genomic_DNA"/>
</dbReference>
<proteinExistence type="predicted"/>
<gene>
    <name evidence="2" type="ORF">PsYK624_086670</name>
</gene>
<keyword evidence="3" id="KW-1185">Reference proteome</keyword>
<dbReference type="OrthoDB" id="3188866at2759"/>
<protein>
    <recommendedName>
        <fullName evidence="4">F-box domain-containing protein</fullName>
    </recommendedName>
</protein>